<dbReference type="GO" id="GO:0000162">
    <property type="term" value="P:L-tryptophan biosynthetic process"/>
    <property type="evidence" value="ECO:0007669"/>
    <property type="project" value="UniProtKB-KW"/>
</dbReference>
<evidence type="ECO:0000259" key="5">
    <source>
        <dbReference type="Pfam" id="PF00591"/>
    </source>
</evidence>
<gene>
    <name evidence="7" type="ORF">BFG57_01695</name>
</gene>
<dbReference type="InterPro" id="IPR000312">
    <property type="entry name" value="Glycosyl_Trfase_fam3"/>
</dbReference>
<dbReference type="GO" id="GO:0005829">
    <property type="term" value="C:cytosol"/>
    <property type="evidence" value="ECO:0007669"/>
    <property type="project" value="TreeGrafter"/>
</dbReference>
<protein>
    <submittedName>
        <fullName evidence="7">Glycosyl transferase</fullName>
    </submittedName>
</protein>
<keyword evidence="3" id="KW-0822">Tryptophan biosynthesis</keyword>
<comment type="caution">
    <text evidence="7">The sequence shown here is derived from an EMBL/GenBank/DDBJ whole genome shotgun (WGS) entry which is preliminary data.</text>
</comment>
<evidence type="ECO:0000256" key="2">
    <source>
        <dbReference type="ARBA" id="ARBA00022679"/>
    </source>
</evidence>
<feature type="domain" description="Glycosyl transferase family 3" evidence="5">
    <location>
        <begin position="90"/>
        <end position="331"/>
    </location>
</feature>
<keyword evidence="3" id="KW-0028">Amino-acid biosynthesis</keyword>
<dbReference type="PANTHER" id="PTHR43285:SF2">
    <property type="entry name" value="ANTHRANILATE PHOSPHORIBOSYLTRANSFERASE"/>
    <property type="match status" value="1"/>
</dbReference>
<name>A0A1E5LFK7_9BACI</name>
<evidence type="ECO:0000313" key="8">
    <source>
        <dbReference type="Proteomes" id="UP000095209"/>
    </source>
</evidence>
<dbReference type="Gene3D" id="3.40.1030.10">
    <property type="entry name" value="Nucleoside phosphorylase/phosphoribosyltransferase catalytic domain"/>
    <property type="match status" value="1"/>
</dbReference>
<dbReference type="InterPro" id="IPR005940">
    <property type="entry name" value="Anthranilate_Pribosyl_Tfrase"/>
</dbReference>
<feature type="domain" description="Glycosyl transferase family 3 N-terminal" evidence="6">
    <location>
        <begin position="3"/>
        <end position="64"/>
    </location>
</feature>
<organism evidence="7 8">
    <name type="scientific">Bacillus solimangrovi</name>
    <dbReference type="NCBI Taxonomy" id="1305675"/>
    <lineage>
        <taxon>Bacteria</taxon>
        <taxon>Bacillati</taxon>
        <taxon>Bacillota</taxon>
        <taxon>Bacilli</taxon>
        <taxon>Bacillales</taxon>
        <taxon>Bacillaceae</taxon>
        <taxon>Bacillus</taxon>
    </lineage>
</organism>
<dbReference type="InterPro" id="IPR036320">
    <property type="entry name" value="Glycosyl_Trfase_fam3_N_dom_sf"/>
</dbReference>
<keyword evidence="8" id="KW-1185">Reference proteome</keyword>
<dbReference type="PANTHER" id="PTHR43285">
    <property type="entry name" value="ANTHRANILATE PHOSPHORIBOSYLTRANSFERASE"/>
    <property type="match status" value="1"/>
</dbReference>
<dbReference type="SUPFAM" id="SSF47648">
    <property type="entry name" value="Nucleoside phosphorylase/phosphoribosyltransferase N-terminal domain"/>
    <property type="match status" value="1"/>
</dbReference>
<dbReference type="RefSeq" id="WP_069717302.1">
    <property type="nucleotide sequence ID" value="NZ_MJEH01000022.1"/>
</dbReference>
<dbReference type="Proteomes" id="UP000095209">
    <property type="component" value="Unassembled WGS sequence"/>
</dbReference>
<evidence type="ECO:0000256" key="3">
    <source>
        <dbReference type="ARBA" id="ARBA00022822"/>
    </source>
</evidence>
<evidence type="ECO:0000256" key="4">
    <source>
        <dbReference type="ARBA" id="ARBA00023141"/>
    </source>
</evidence>
<accession>A0A1E5LFK7</accession>
<keyword evidence="1" id="KW-0328">Glycosyltransferase</keyword>
<dbReference type="STRING" id="1305675.BFG57_01695"/>
<keyword evidence="2 7" id="KW-0808">Transferase</keyword>
<dbReference type="GO" id="GO:0004048">
    <property type="term" value="F:anthranilate phosphoribosyltransferase activity"/>
    <property type="evidence" value="ECO:0007669"/>
    <property type="project" value="InterPro"/>
</dbReference>
<evidence type="ECO:0000256" key="1">
    <source>
        <dbReference type="ARBA" id="ARBA00022676"/>
    </source>
</evidence>
<dbReference type="InterPro" id="IPR035902">
    <property type="entry name" value="Nuc_phospho_transferase"/>
</dbReference>
<dbReference type="Pfam" id="PF02885">
    <property type="entry name" value="Glycos_trans_3N"/>
    <property type="match status" value="1"/>
</dbReference>
<keyword evidence="4" id="KW-0057">Aromatic amino acid biosynthesis</keyword>
<evidence type="ECO:0000259" key="6">
    <source>
        <dbReference type="Pfam" id="PF02885"/>
    </source>
</evidence>
<evidence type="ECO:0000313" key="7">
    <source>
        <dbReference type="EMBL" id="OEH92861.1"/>
    </source>
</evidence>
<dbReference type="EMBL" id="MJEH01000022">
    <property type="protein sequence ID" value="OEH92861.1"/>
    <property type="molecule type" value="Genomic_DNA"/>
</dbReference>
<sequence>MKHIIKDIAKGRRGSKDLSYEQAIEAAQTIATGQSTDVQTAAFLIAQRMKEEKPEELQAFAEVFSHKTVHLNLEKSIREKLVDFASPYSGRNSFYATIPVSILLAERGIPVFLHSSDSLPPKYGTSLKQVFENLGIINQSEKSQLEEQIYSHQIAFGYTDSFCSQLVQLRSIREDLSVRTLFNTVEKLLNIAQAETIMFGAFHRTAINKILPMLPQLSFRKAFVVQGIEGSEDVPTHRNSFVFDSSGDEPQSFIIRPSDYHLDEDEEVCTKKLALDEQVEIIQSILDGQVTKTNKPYVSQVLLNAGLRYYLLGYEQSMEDGINYARAQLESSKGMRHLQSWKTSQIR</sequence>
<dbReference type="SUPFAM" id="SSF52418">
    <property type="entry name" value="Nucleoside phosphorylase/phosphoribosyltransferase catalytic domain"/>
    <property type="match status" value="1"/>
</dbReference>
<dbReference type="InterPro" id="IPR017459">
    <property type="entry name" value="Glycosyl_Trfase_fam3_N_dom"/>
</dbReference>
<reference evidence="7 8" key="1">
    <citation type="submission" date="2016-08" db="EMBL/GenBank/DDBJ databases">
        <title>Genome of Bacillus solimangrovi GH2-4.</title>
        <authorList>
            <person name="Lim S."/>
            <person name="Kim B.-C."/>
        </authorList>
    </citation>
    <scope>NUCLEOTIDE SEQUENCE [LARGE SCALE GENOMIC DNA]</scope>
    <source>
        <strain evidence="7 8">GH2-4</strain>
    </source>
</reference>
<dbReference type="Gene3D" id="1.20.970.10">
    <property type="entry name" value="Transferase, Pyrimidine Nucleoside Phosphorylase, Chain C"/>
    <property type="match status" value="1"/>
</dbReference>
<dbReference type="OrthoDB" id="9926at2"/>
<proteinExistence type="predicted"/>
<dbReference type="Pfam" id="PF00591">
    <property type="entry name" value="Glycos_transf_3"/>
    <property type="match status" value="1"/>
</dbReference>
<dbReference type="AlphaFoldDB" id="A0A1E5LFK7"/>